<evidence type="ECO:0000313" key="2">
    <source>
        <dbReference type="EMBL" id="HIS25227.1"/>
    </source>
</evidence>
<protein>
    <submittedName>
        <fullName evidence="2">Asp23/Gls24 family envelope stress response protein</fullName>
    </submittedName>
</protein>
<dbReference type="PANTHER" id="PTHR34297:SF2">
    <property type="entry name" value="ASP23_GLS24 FAMILY ENVELOPE STRESS RESPONSE PROTEIN"/>
    <property type="match status" value="1"/>
</dbReference>
<evidence type="ECO:0000256" key="1">
    <source>
        <dbReference type="ARBA" id="ARBA00005721"/>
    </source>
</evidence>
<comment type="similarity">
    <text evidence="1">Belongs to the asp23 family.</text>
</comment>
<dbReference type="AlphaFoldDB" id="A0A9D1JI86"/>
<dbReference type="PANTHER" id="PTHR34297">
    <property type="entry name" value="HYPOTHETICAL CYTOSOLIC PROTEIN-RELATED"/>
    <property type="match status" value="1"/>
</dbReference>
<organism evidence="2 3">
    <name type="scientific">Candidatus Faeciplasma gallinarum</name>
    <dbReference type="NCBI Taxonomy" id="2840799"/>
    <lineage>
        <taxon>Bacteria</taxon>
        <taxon>Bacillati</taxon>
        <taxon>Bacillota</taxon>
        <taxon>Clostridia</taxon>
        <taxon>Eubacteriales</taxon>
        <taxon>Oscillospiraceae</taxon>
        <taxon>Oscillospiraceae incertae sedis</taxon>
        <taxon>Candidatus Faeciplasma</taxon>
    </lineage>
</organism>
<evidence type="ECO:0000313" key="3">
    <source>
        <dbReference type="Proteomes" id="UP000823982"/>
    </source>
</evidence>
<proteinExistence type="inferred from homology"/>
<reference evidence="2" key="2">
    <citation type="journal article" date="2021" name="PeerJ">
        <title>Extensive microbial diversity within the chicken gut microbiome revealed by metagenomics and culture.</title>
        <authorList>
            <person name="Gilroy R."/>
            <person name="Ravi A."/>
            <person name="Getino M."/>
            <person name="Pursley I."/>
            <person name="Horton D.L."/>
            <person name="Alikhan N.F."/>
            <person name="Baker D."/>
            <person name="Gharbi K."/>
            <person name="Hall N."/>
            <person name="Watson M."/>
            <person name="Adriaenssens E.M."/>
            <person name="Foster-Nyarko E."/>
            <person name="Jarju S."/>
            <person name="Secka A."/>
            <person name="Antonio M."/>
            <person name="Oren A."/>
            <person name="Chaudhuri R.R."/>
            <person name="La Ragione R."/>
            <person name="Hildebrand F."/>
            <person name="Pallen M.J."/>
        </authorList>
    </citation>
    <scope>NUCLEOTIDE SEQUENCE</scope>
    <source>
        <strain evidence="2">CHK157-1446</strain>
    </source>
</reference>
<sequence>MDVSAKSKRGTLRVSENVIIAISKNAALEVSGVSKISVKPFSLRKLLSSKVDDSDISVTMMDGVAKISMSIVVCKGYNVVSVCEQIQERVKSAVQSMTGVTVSKVNVSVADVNFSDAMNARERNK</sequence>
<dbReference type="Pfam" id="PF03780">
    <property type="entry name" value="Asp23"/>
    <property type="match status" value="1"/>
</dbReference>
<name>A0A9D1JI86_9FIRM</name>
<gene>
    <name evidence="2" type="ORF">IAD01_07515</name>
</gene>
<dbReference type="Proteomes" id="UP000823982">
    <property type="component" value="Unassembled WGS sequence"/>
</dbReference>
<reference evidence="2" key="1">
    <citation type="submission" date="2020-10" db="EMBL/GenBank/DDBJ databases">
        <authorList>
            <person name="Gilroy R."/>
        </authorList>
    </citation>
    <scope>NUCLEOTIDE SEQUENCE</scope>
    <source>
        <strain evidence="2">CHK157-1446</strain>
    </source>
</reference>
<accession>A0A9D1JI86</accession>
<comment type="caution">
    <text evidence="2">The sequence shown here is derived from an EMBL/GenBank/DDBJ whole genome shotgun (WGS) entry which is preliminary data.</text>
</comment>
<dbReference type="EMBL" id="DVIR01000069">
    <property type="protein sequence ID" value="HIS25227.1"/>
    <property type="molecule type" value="Genomic_DNA"/>
</dbReference>
<dbReference type="InterPro" id="IPR005531">
    <property type="entry name" value="Asp23"/>
</dbReference>